<keyword evidence="1" id="KW-0813">Transport</keyword>
<evidence type="ECO:0000256" key="7">
    <source>
        <dbReference type="ARBA" id="ARBA00023136"/>
    </source>
</evidence>
<dbReference type="PROSITE" id="PS50893">
    <property type="entry name" value="ABC_TRANSPORTER_2"/>
    <property type="match status" value="1"/>
</dbReference>
<dbReference type="InterPro" id="IPR015855">
    <property type="entry name" value="ABC_transpr_MalK-like"/>
</dbReference>
<evidence type="ECO:0000256" key="3">
    <source>
        <dbReference type="ARBA" id="ARBA00022519"/>
    </source>
</evidence>
<evidence type="ECO:0000259" key="8">
    <source>
        <dbReference type="PROSITE" id="PS50893"/>
    </source>
</evidence>
<reference evidence="10" key="1">
    <citation type="journal article" date="2019" name="Int. J. Syst. Evol. Microbiol.">
        <title>The Global Catalogue of Microorganisms (GCM) 10K type strain sequencing project: providing services to taxonomists for standard genome sequencing and annotation.</title>
        <authorList>
            <consortium name="The Broad Institute Genomics Platform"/>
            <consortium name="The Broad Institute Genome Sequencing Center for Infectious Disease"/>
            <person name="Wu L."/>
            <person name="Ma J."/>
        </authorList>
    </citation>
    <scope>NUCLEOTIDE SEQUENCE [LARGE SCALE GENOMIC DNA]</scope>
    <source>
        <strain evidence="10">CGMCC 1.12121</strain>
    </source>
</reference>
<dbReference type="InterPro" id="IPR003593">
    <property type="entry name" value="AAA+_ATPase"/>
</dbReference>
<keyword evidence="2" id="KW-1003">Cell membrane</keyword>
<dbReference type="InterPro" id="IPR003439">
    <property type="entry name" value="ABC_transporter-like_ATP-bd"/>
</dbReference>
<dbReference type="EMBL" id="JBHSEU010000004">
    <property type="protein sequence ID" value="MFC4537528.1"/>
    <property type="molecule type" value="Genomic_DNA"/>
</dbReference>
<dbReference type="PANTHER" id="PTHR43875:SF3">
    <property type="entry name" value="MALTOSE_MALTODEXTRIN IMPORT ATP-BINDING PROTEIN MALK"/>
    <property type="match status" value="1"/>
</dbReference>
<dbReference type="SMART" id="SM00382">
    <property type="entry name" value="AAA"/>
    <property type="match status" value="1"/>
</dbReference>
<dbReference type="Gene3D" id="2.40.50.100">
    <property type="match status" value="1"/>
</dbReference>
<feature type="domain" description="ABC transporter" evidence="8">
    <location>
        <begin position="4"/>
        <end position="234"/>
    </location>
</feature>
<dbReference type="GO" id="GO:0005524">
    <property type="term" value="F:ATP binding"/>
    <property type="evidence" value="ECO:0007669"/>
    <property type="project" value="UniProtKB-KW"/>
</dbReference>
<dbReference type="PANTHER" id="PTHR43875">
    <property type="entry name" value="MALTODEXTRIN IMPORT ATP-BINDING PROTEIN MSMX"/>
    <property type="match status" value="1"/>
</dbReference>
<gene>
    <name evidence="9" type="ORF">ACFO0U_01865</name>
</gene>
<dbReference type="SUPFAM" id="SSF50331">
    <property type="entry name" value="MOP-like"/>
    <property type="match status" value="1"/>
</dbReference>
<comment type="caution">
    <text evidence="9">The sequence shown here is derived from an EMBL/GenBank/DDBJ whole genome shotgun (WGS) entry which is preliminary data.</text>
</comment>
<keyword evidence="4" id="KW-0762">Sugar transport</keyword>
<evidence type="ECO:0000256" key="5">
    <source>
        <dbReference type="ARBA" id="ARBA00022741"/>
    </source>
</evidence>
<proteinExistence type="predicted"/>
<dbReference type="NCBIfam" id="NF008653">
    <property type="entry name" value="PRK11650.1"/>
    <property type="match status" value="1"/>
</dbReference>
<evidence type="ECO:0000313" key="9">
    <source>
        <dbReference type="EMBL" id="MFC4537528.1"/>
    </source>
</evidence>
<keyword evidence="6 9" id="KW-0067">ATP-binding</keyword>
<evidence type="ECO:0000313" key="10">
    <source>
        <dbReference type="Proteomes" id="UP001596030"/>
    </source>
</evidence>
<organism evidence="9 10">
    <name type="scientific">Chromohalobacter sarecensis</name>
    <dbReference type="NCBI Taxonomy" id="245294"/>
    <lineage>
        <taxon>Bacteria</taxon>
        <taxon>Pseudomonadati</taxon>
        <taxon>Pseudomonadota</taxon>
        <taxon>Gammaproteobacteria</taxon>
        <taxon>Oceanospirillales</taxon>
        <taxon>Halomonadaceae</taxon>
        <taxon>Chromohalobacter</taxon>
    </lineage>
</organism>
<keyword evidence="7" id="KW-0472">Membrane</keyword>
<evidence type="ECO:0000256" key="1">
    <source>
        <dbReference type="ARBA" id="ARBA00022448"/>
    </source>
</evidence>
<dbReference type="Pfam" id="PF00005">
    <property type="entry name" value="ABC_tran"/>
    <property type="match status" value="1"/>
</dbReference>
<keyword evidence="10" id="KW-1185">Reference proteome</keyword>
<dbReference type="InterPro" id="IPR027417">
    <property type="entry name" value="P-loop_NTPase"/>
</dbReference>
<sequence length="376" mass="41219">MATLQLNNIIKDFGGTQVIKGVDLEVKDREFVVFVGPSGCGKSTLLRMIAGLESATAGDIKVDGKRINEVGPAERGLAMVFQSYALYPHMSVEDNMGFSLRLAKVKKAERREKVLAAARILQLEPLLDRKPRALSGGQRQRVAIGRAIVRNPSIFLFDEPLSNLDTALRVQMRIELARLHGELDATMIYVTHDQIEAMTMADKIVVLQDGLVEQIGSPMALYHHPCNRFVAGFIGSPKMNFLDVEVREASREGVSVALPGGDCRVPVMGDGVSASDTLTLGIRPEHLKLDDEGPLTGKIVVIERLGGATSLYLEHGSSEWILVADGDVAHRVHDQVRFSFAPTCAHLFKGDGEALTHLHRHPLVDIDRQENRAKPT</sequence>
<dbReference type="Gene3D" id="3.40.50.300">
    <property type="entry name" value="P-loop containing nucleotide triphosphate hydrolases"/>
    <property type="match status" value="1"/>
</dbReference>
<dbReference type="InterPro" id="IPR040582">
    <property type="entry name" value="OB_MalK-like"/>
</dbReference>
<keyword evidence="3" id="KW-0997">Cell inner membrane</keyword>
<dbReference type="InterPro" id="IPR017871">
    <property type="entry name" value="ABC_transporter-like_CS"/>
</dbReference>
<accession>A0ABV9CX02</accession>
<evidence type="ECO:0000256" key="2">
    <source>
        <dbReference type="ARBA" id="ARBA00022475"/>
    </source>
</evidence>
<dbReference type="CDD" id="cd03301">
    <property type="entry name" value="ABC_MalK_N"/>
    <property type="match status" value="1"/>
</dbReference>
<dbReference type="SUPFAM" id="SSF52540">
    <property type="entry name" value="P-loop containing nucleoside triphosphate hydrolases"/>
    <property type="match status" value="1"/>
</dbReference>
<dbReference type="Gene3D" id="2.40.50.140">
    <property type="entry name" value="Nucleic acid-binding proteins"/>
    <property type="match status" value="1"/>
</dbReference>
<evidence type="ECO:0000256" key="4">
    <source>
        <dbReference type="ARBA" id="ARBA00022597"/>
    </source>
</evidence>
<dbReference type="InterPro" id="IPR008995">
    <property type="entry name" value="Mo/tungstate-bd_C_term_dom"/>
</dbReference>
<keyword evidence="5" id="KW-0547">Nucleotide-binding</keyword>
<dbReference type="InterPro" id="IPR047641">
    <property type="entry name" value="ABC_transpr_MalK/UgpC-like"/>
</dbReference>
<dbReference type="RefSeq" id="WP_246974739.1">
    <property type="nucleotide sequence ID" value="NZ_JAKGAN010000006.1"/>
</dbReference>
<dbReference type="PROSITE" id="PS00211">
    <property type="entry name" value="ABC_TRANSPORTER_1"/>
    <property type="match status" value="1"/>
</dbReference>
<dbReference type="Proteomes" id="UP001596030">
    <property type="component" value="Unassembled WGS sequence"/>
</dbReference>
<protein>
    <submittedName>
        <fullName evidence="9">ABC transporter ATP-binding protein</fullName>
    </submittedName>
</protein>
<dbReference type="Pfam" id="PF17912">
    <property type="entry name" value="OB_MalK"/>
    <property type="match status" value="1"/>
</dbReference>
<evidence type="ECO:0000256" key="6">
    <source>
        <dbReference type="ARBA" id="ARBA00022840"/>
    </source>
</evidence>
<dbReference type="InterPro" id="IPR012340">
    <property type="entry name" value="NA-bd_OB-fold"/>
</dbReference>
<name>A0ABV9CX02_9GAMM</name>